<evidence type="ECO:0000313" key="2">
    <source>
        <dbReference type="Proteomes" id="UP000799291"/>
    </source>
</evidence>
<organism evidence="1 2">
    <name type="scientific">Lentithecium fluviatile CBS 122367</name>
    <dbReference type="NCBI Taxonomy" id="1168545"/>
    <lineage>
        <taxon>Eukaryota</taxon>
        <taxon>Fungi</taxon>
        <taxon>Dikarya</taxon>
        <taxon>Ascomycota</taxon>
        <taxon>Pezizomycotina</taxon>
        <taxon>Dothideomycetes</taxon>
        <taxon>Pleosporomycetidae</taxon>
        <taxon>Pleosporales</taxon>
        <taxon>Massarineae</taxon>
        <taxon>Lentitheciaceae</taxon>
        <taxon>Lentithecium</taxon>
    </lineage>
</organism>
<protein>
    <submittedName>
        <fullName evidence="1">Uncharacterized protein</fullName>
    </submittedName>
</protein>
<dbReference type="EMBL" id="MU005580">
    <property type="protein sequence ID" value="KAF2685005.1"/>
    <property type="molecule type" value="Genomic_DNA"/>
</dbReference>
<proteinExistence type="predicted"/>
<evidence type="ECO:0000313" key="1">
    <source>
        <dbReference type="EMBL" id="KAF2685005.1"/>
    </source>
</evidence>
<gene>
    <name evidence="1" type="ORF">K458DRAFT_388708</name>
</gene>
<name>A0A6G1J444_9PLEO</name>
<accession>A0A6G1J444</accession>
<keyword evidence="2" id="KW-1185">Reference proteome</keyword>
<dbReference type="AlphaFoldDB" id="A0A6G1J444"/>
<sequence length="58" mass="6885">MDQFKLFQEIGVVGKLHNFVNSQLSKQSVYNFGTLQLFQDGELHWHFVYLMLLHCLEL</sequence>
<dbReference type="Proteomes" id="UP000799291">
    <property type="component" value="Unassembled WGS sequence"/>
</dbReference>
<reference evidence="1" key="1">
    <citation type="journal article" date="2020" name="Stud. Mycol.">
        <title>101 Dothideomycetes genomes: a test case for predicting lifestyles and emergence of pathogens.</title>
        <authorList>
            <person name="Haridas S."/>
            <person name="Albert R."/>
            <person name="Binder M."/>
            <person name="Bloem J."/>
            <person name="Labutti K."/>
            <person name="Salamov A."/>
            <person name="Andreopoulos B."/>
            <person name="Baker S."/>
            <person name="Barry K."/>
            <person name="Bills G."/>
            <person name="Bluhm B."/>
            <person name="Cannon C."/>
            <person name="Castanera R."/>
            <person name="Culley D."/>
            <person name="Daum C."/>
            <person name="Ezra D."/>
            <person name="Gonzalez J."/>
            <person name="Henrissat B."/>
            <person name="Kuo A."/>
            <person name="Liang C."/>
            <person name="Lipzen A."/>
            <person name="Lutzoni F."/>
            <person name="Magnuson J."/>
            <person name="Mondo S."/>
            <person name="Nolan M."/>
            <person name="Ohm R."/>
            <person name="Pangilinan J."/>
            <person name="Park H.-J."/>
            <person name="Ramirez L."/>
            <person name="Alfaro M."/>
            <person name="Sun H."/>
            <person name="Tritt A."/>
            <person name="Yoshinaga Y."/>
            <person name="Zwiers L.-H."/>
            <person name="Turgeon B."/>
            <person name="Goodwin S."/>
            <person name="Spatafora J."/>
            <person name="Crous P."/>
            <person name="Grigoriev I."/>
        </authorList>
    </citation>
    <scope>NUCLEOTIDE SEQUENCE</scope>
    <source>
        <strain evidence="1">CBS 122367</strain>
    </source>
</reference>